<organism evidence="2 3">
    <name type="scientific">Leucobacter chromiireducens subsp. solipictus</name>
    <dbReference type="NCBI Taxonomy" id="398235"/>
    <lineage>
        <taxon>Bacteria</taxon>
        <taxon>Bacillati</taxon>
        <taxon>Actinomycetota</taxon>
        <taxon>Actinomycetes</taxon>
        <taxon>Micrococcales</taxon>
        <taxon>Microbacteriaceae</taxon>
        <taxon>Leucobacter</taxon>
    </lineage>
</organism>
<dbReference type="Gene3D" id="3.80.10.10">
    <property type="entry name" value="Ribonuclease Inhibitor"/>
    <property type="match status" value="2"/>
</dbReference>
<evidence type="ECO:0000313" key="2">
    <source>
        <dbReference type="EMBL" id="MBL3679903.1"/>
    </source>
</evidence>
<dbReference type="RefSeq" id="WP_202345189.1">
    <property type="nucleotide sequence ID" value="NZ_BAAAPI010000004.1"/>
</dbReference>
<dbReference type="InterPro" id="IPR053139">
    <property type="entry name" value="Surface_bspA-like"/>
</dbReference>
<dbReference type="EMBL" id="QYAC01000006">
    <property type="protein sequence ID" value="MBL3679903.1"/>
    <property type="molecule type" value="Genomic_DNA"/>
</dbReference>
<dbReference type="Proteomes" id="UP001645859">
    <property type="component" value="Unassembled WGS sequence"/>
</dbReference>
<reference evidence="2 3" key="1">
    <citation type="submission" date="2018-09" db="EMBL/GenBank/DDBJ databases">
        <title>Comparative genomics of Leucobacter spp.</title>
        <authorList>
            <person name="Reis A.C."/>
            <person name="Kolvenbach B.A."/>
            <person name="Corvini P.F.X."/>
            <person name="Nunes O.C."/>
        </authorList>
    </citation>
    <scope>NUCLEOTIDE SEQUENCE [LARGE SCALE GENOMIC DNA]</scope>
    <source>
        <strain evidence="2 3">TAN 31504</strain>
    </source>
</reference>
<comment type="caution">
    <text evidence="2">The sequence shown here is derived from an EMBL/GenBank/DDBJ whole genome shotgun (WGS) entry which is preliminary data.</text>
</comment>
<gene>
    <name evidence="2" type="ORF">D3230_11490</name>
</gene>
<dbReference type="PANTHER" id="PTHR45661">
    <property type="entry name" value="SURFACE ANTIGEN"/>
    <property type="match status" value="1"/>
</dbReference>
<evidence type="ECO:0000256" key="1">
    <source>
        <dbReference type="SAM" id="SignalP"/>
    </source>
</evidence>
<keyword evidence="3" id="KW-1185">Reference proteome</keyword>
<accession>A0ABS1SH68</accession>
<keyword evidence="1" id="KW-0732">Signal</keyword>
<proteinExistence type="predicted"/>
<dbReference type="InterPro" id="IPR026906">
    <property type="entry name" value="LRR_5"/>
</dbReference>
<dbReference type="SUPFAM" id="SSF52058">
    <property type="entry name" value="L domain-like"/>
    <property type="match status" value="1"/>
</dbReference>
<evidence type="ECO:0000313" key="3">
    <source>
        <dbReference type="Proteomes" id="UP001645859"/>
    </source>
</evidence>
<dbReference type="InterPro" id="IPR032675">
    <property type="entry name" value="LRR_dom_sf"/>
</dbReference>
<sequence>MRHGIAGGRRSFSWRRSQSFAAVLLTLSALFGLLAFPVPAHADDEFAVGTLSYRVNESSPGTVTVTGVVLAEGYYLQRVPPTVTFGGQTYDVTDIGPFAFMQPLWQIELGDATNLKTIGDSAFVSQPISSVTIPDGVTTIGDYAFSRTHLDEIVLPDSVTSLGVHAFSYSQLKSAVLSNGLTEVPDSAFLGNKLTSVQIPEGVTSVGDYAFQFNQLTSVALPDTLSEIGFAAFAENRLPSIEFPGGLSTIGESAFNDNELTTVTFPRSLSRLESAFNFNRLLTSFVFLGPVPLGSQGTLEVTGIGRKGKISHLEEFGPSADWVASVGGYLDPEHVEQLPEIDEPAAGTHSAGAMTPTQALQTEFSPCWGEGDDQWFWGASRCDG</sequence>
<feature type="chain" id="PRO_5046266445" evidence="1">
    <location>
        <begin position="43"/>
        <end position="384"/>
    </location>
</feature>
<dbReference type="Pfam" id="PF13306">
    <property type="entry name" value="LRR_5"/>
    <property type="match status" value="1"/>
</dbReference>
<name>A0ABS1SH68_9MICO</name>
<protein>
    <submittedName>
        <fullName evidence="2">Leucine-rich repeat domain-containing protein</fullName>
    </submittedName>
</protein>
<dbReference type="PANTHER" id="PTHR45661:SF3">
    <property type="entry name" value="IG-LIKE DOMAIN-CONTAINING PROTEIN"/>
    <property type="match status" value="1"/>
</dbReference>
<feature type="signal peptide" evidence="1">
    <location>
        <begin position="1"/>
        <end position="42"/>
    </location>
</feature>